<dbReference type="GO" id="GO:0005829">
    <property type="term" value="C:cytosol"/>
    <property type="evidence" value="ECO:0007669"/>
    <property type="project" value="TreeGrafter"/>
</dbReference>
<dbReference type="KEGG" id="dtx:ATSB10_35260"/>
<dbReference type="InterPro" id="IPR008278">
    <property type="entry name" value="4-PPantetheinyl_Trfase_dom"/>
</dbReference>
<keyword evidence="2 4" id="KW-0808">Transferase</keyword>
<dbReference type="GO" id="GO:0000287">
    <property type="term" value="F:magnesium ion binding"/>
    <property type="evidence" value="ECO:0007669"/>
    <property type="project" value="InterPro"/>
</dbReference>
<gene>
    <name evidence="4" type="ORF">ATSB10_35260</name>
</gene>
<keyword evidence="5" id="KW-1185">Reference proteome</keyword>
<dbReference type="PANTHER" id="PTHR12215">
    <property type="entry name" value="PHOSPHOPANTETHEINE TRANSFERASE"/>
    <property type="match status" value="1"/>
</dbReference>
<dbReference type="SUPFAM" id="SSF56214">
    <property type="entry name" value="4'-phosphopantetheinyl transferase"/>
    <property type="match status" value="2"/>
</dbReference>
<dbReference type="EMBL" id="CP014841">
    <property type="protein sequence ID" value="AND70980.1"/>
    <property type="molecule type" value="Genomic_DNA"/>
</dbReference>
<dbReference type="Proteomes" id="UP000077255">
    <property type="component" value="Chromosome"/>
</dbReference>
<organism evidence="4 5">
    <name type="scientific">Dyella thiooxydans</name>
    <dbReference type="NCBI Taxonomy" id="445710"/>
    <lineage>
        <taxon>Bacteria</taxon>
        <taxon>Pseudomonadati</taxon>
        <taxon>Pseudomonadota</taxon>
        <taxon>Gammaproteobacteria</taxon>
        <taxon>Lysobacterales</taxon>
        <taxon>Rhodanobacteraceae</taxon>
        <taxon>Dyella</taxon>
    </lineage>
</organism>
<evidence type="ECO:0000256" key="2">
    <source>
        <dbReference type="ARBA" id="ARBA00022679"/>
    </source>
</evidence>
<dbReference type="STRING" id="445710.ATSB10_35260"/>
<dbReference type="PANTHER" id="PTHR12215:SF10">
    <property type="entry name" value="L-AMINOADIPATE-SEMIALDEHYDE DEHYDROGENASE-PHOSPHOPANTETHEINYL TRANSFERASE"/>
    <property type="match status" value="1"/>
</dbReference>
<sequence>METRGGQFARRVDVALEQAGIGRVAGAQAWVVVFDTAEWLDGLQQAALTLDAWERARAARFRFEGDRTSYVLAHALWRRVLRMCLGTGPVLPRVSPDALGRPLLPDHPGHVTSLSRSGPFAAVAVARMAAVGLDIECFPARHALDDVLAAIGTPAERQALAGLAGEPWQRAVLGLWTAKEAVLKAWGTGLRFDPALVDTSRSPLPDPSGRPLAWRLLRLSLPAGLIGAIAVPGEPEALSICWLGAAGNIVTYADWTL</sequence>
<comment type="similarity">
    <text evidence="1">Belongs to the P-Pant transferase superfamily. Gsp/Sfp/HetI/AcpT family.</text>
</comment>
<evidence type="ECO:0000313" key="4">
    <source>
        <dbReference type="EMBL" id="AND70980.1"/>
    </source>
</evidence>
<accession>A0A160N4U2</accession>
<evidence type="ECO:0000259" key="3">
    <source>
        <dbReference type="Pfam" id="PF01648"/>
    </source>
</evidence>
<dbReference type="InterPro" id="IPR050559">
    <property type="entry name" value="P-Pant_transferase_sf"/>
</dbReference>
<dbReference type="EC" id="2.7.8.7" evidence="4"/>
<dbReference type="Pfam" id="PF01648">
    <property type="entry name" value="ACPS"/>
    <property type="match status" value="1"/>
</dbReference>
<dbReference type="GO" id="GO:0008897">
    <property type="term" value="F:holo-[acyl-carrier-protein] synthase activity"/>
    <property type="evidence" value="ECO:0007669"/>
    <property type="project" value="UniProtKB-EC"/>
</dbReference>
<dbReference type="PATRIC" id="fig|445710.3.peg.3526"/>
<evidence type="ECO:0000256" key="1">
    <source>
        <dbReference type="ARBA" id="ARBA00010990"/>
    </source>
</evidence>
<dbReference type="InterPro" id="IPR037143">
    <property type="entry name" value="4-PPantetheinyl_Trfase_dom_sf"/>
</dbReference>
<evidence type="ECO:0000313" key="5">
    <source>
        <dbReference type="Proteomes" id="UP000077255"/>
    </source>
</evidence>
<proteinExistence type="inferred from homology"/>
<protein>
    <submittedName>
        <fullName evidence="4">Holo-[acyl-carrier-protein] synthase</fullName>
        <ecNumber evidence="4">2.7.8.7</ecNumber>
    </submittedName>
</protein>
<dbReference type="GO" id="GO:0019878">
    <property type="term" value="P:lysine biosynthetic process via aminoadipic acid"/>
    <property type="evidence" value="ECO:0007669"/>
    <property type="project" value="TreeGrafter"/>
</dbReference>
<dbReference type="OrthoDB" id="9808281at2"/>
<feature type="domain" description="4'-phosphopantetheinyl transferase" evidence="3">
    <location>
        <begin position="130"/>
        <end position="209"/>
    </location>
</feature>
<dbReference type="AlphaFoldDB" id="A0A160N4U2"/>
<dbReference type="Gene3D" id="3.90.470.20">
    <property type="entry name" value="4'-phosphopantetheinyl transferase domain"/>
    <property type="match status" value="1"/>
</dbReference>
<name>A0A160N4U2_9GAMM</name>
<reference evidence="4 5" key="1">
    <citation type="submission" date="2016-02" db="EMBL/GenBank/DDBJ databases">
        <title>Complete genome sequencing and analysis of ATSB10, Dyella thiooxydans isolated from rhizosphere soil of sunflower (Helianthus annuus L.).</title>
        <authorList>
            <person name="Lee Y."/>
            <person name="Hwangbo K."/>
            <person name="Chung H."/>
            <person name="Yoo J."/>
            <person name="Kim K.Y."/>
            <person name="Sa T.M."/>
            <person name="Um Y."/>
            <person name="Madhaiyan M."/>
        </authorList>
    </citation>
    <scope>NUCLEOTIDE SEQUENCE [LARGE SCALE GENOMIC DNA]</scope>
    <source>
        <strain evidence="4 5">ATSB10</strain>
    </source>
</reference>